<evidence type="ECO:0000256" key="7">
    <source>
        <dbReference type="ARBA" id="ARBA00025100"/>
    </source>
</evidence>
<reference evidence="10 11" key="1">
    <citation type="journal article" date="2008" name="Science">
        <title>The Physcomitrella genome reveals evolutionary insights into the conquest of land by plants.</title>
        <authorList>
            <person name="Rensing S."/>
            <person name="Lang D."/>
            <person name="Zimmer A."/>
            <person name="Terry A."/>
            <person name="Salamov A."/>
            <person name="Shapiro H."/>
            <person name="Nishiyama T."/>
            <person name="Perroud P.-F."/>
            <person name="Lindquist E."/>
            <person name="Kamisugi Y."/>
            <person name="Tanahashi T."/>
            <person name="Sakakibara K."/>
            <person name="Fujita T."/>
            <person name="Oishi K."/>
            <person name="Shin-I T."/>
            <person name="Kuroki Y."/>
            <person name="Toyoda A."/>
            <person name="Suzuki Y."/>
            <person name="Hashimoto A."/>
            <person name="Yamaguchi K."/>
            <person name="Sugano A."/>
            <person name="Kohara Y."/>
            <person name="Fujiyama A."/>
            <person name="Anterola A."/>
            <person name="Aoki S."/>
            <person name="Ashton N."/>
            <person name="Barbazuk W.B."/>
            <person name="Barker E."/>
            <person name="Bennetzen J."/>
            <person name="Bezanilla M."/>
            <person name="Blankenship R."/>
            <person name="Cho S.H."/>
            <person name="Dutcher S."/>
            <person name="Estelle M."/>
            <person name="Fawcett J.A."/>
            <person name="Gundlach H."/>
            <person name="Hanada K."/>
            <person name="Heyl A."/>
            <person name="Hicks K.A."/>
            <person name="Hugh J."/>
            <person name="Lohr M."/>
            <person name="Mayer K."/>
            <person name="Melkozernov A."/>
            <person name="Murata T."/>
            <person name="Nelson D."/>
            <person name="Pils B."/>
            <person name="Prigge M."/>
            <person name="Reiss B."/>
            <person name="Renner T."/>
            <person name="Rombauts S."/>
            <person name="Rushton P."/>
            <person name="Sanderfoot A."/>
            <person name="Schween G."/>
            <person name="Shiu S.-H."/>
            <person name="Stueber K."/>
            <person name="Theodoulou F.L."/>
            <person name="Tu H."/>
            <person name="Van de Peer Y."/>
            <person name="Verrier P.J."/>
            <person name="Waters E."/>
            <person name="Wood A."/>
            <person name="Yang L."/>
            <person name="Cove D."/>
            <person name="Cuming A."/>
            <person name="Hasebe M."/>
            <person name="Lucas S."/>
            <person name="Mishler D.B."/>
            <person name="Reski R."/>
            <person name="Grigoriev I."/>
            <person name="Quatrano R.S."/>
            <person name="Boore J.L."/>
        </authorList>
    </citation>
    <scope>NUCLEOTIDE SEQUENCE [LARGE SCALE GENOMIC DNA]</scope>
    <source>
        <strain evidence="10 11">cv. Gransden 2004</strain>
    </source>
</reference>
<evidence type="ECO:0000256" key="4">
    <source>
        <dbReference type="ARBA" id="ARBA00022989"/>
    </source>
</evidence>
<dbReference type="OrthoDB" id="1919644at2759"/>
<organism evidence="10 11">
    <name type="scientific">Physcomitrium patens</name>
    <name type="common">Spreading-leaved earth moss</name>
    <name type="synonym">Physcomitrella patens</name>
    <dbReference type="NCBI Taxonomy" id="3218"/>
    <lineage>
        <taxon>Eukaryota</taxon>
        <taxon>Viridiplantae</taxon>
        <taxon>Streptophyta</taxon>
        <taxon>Embryophyta</taxon>
        <taxon>Bryophyta</taxon>
        <taxon>Bryophytina</taxon>
        <taxon>Bryopsida</taxon>
        <taxon>Funariidae</taxon>
        <taxon>Funariales</taxon>
        <taxon>Funariaceae</taxon>
        <taxon>Physcomitrium</taxon>
    </lineage>
</organism>
<feature type="transmembrane region" description="Helical" evidence="9">
    <location>
        <begin position="577"/>
        <end position="597"/>
    </location>
</feature>
<feature type="transmembrane region" description="Helical" evidence="9">
    <location>
        <begin position="236"/>
        <end position="255"/>
    </location>
</feature>
<accession>A0A7I4BBC6</accession>
<evidence type="ECO:0000256" key="6">
    <source>
        <dbReference type="ARBA" id="ARBA00023294"/>
    </source>
</evidence>
<feature type="transmembrane region" description="Helical" evidence="9">
    <location>
        <begin position="549"/>
        <end position="570"/>
    </location>
</feature>
<dbReference type="PANTHER" id="PTHR31651">
    <property type="match status" value="1"/>
</dbReference>
<comment type="function">
    <text evidence="7">Involved in cellular auxin homeostasis by regulating auxin metabolism. Regulates intracellular auxin accumulation at the endoplasmic reticulum and thus auxin availability for nuclear auxin signaling.</text>
</comment>
<comment type="similarity">
    <text evidence="8">Belongs to the auxin efflux carrier (TC 2.A.69.2) family.</text>
</comment>
<comment type="subcellular location">
    <subcellularLocation>
        <location evidence="1">Endoplasmic reticulum membrane</location>
        <topology evidence="1">Multi-pass membrane protein</topology>
    </subcellularLocation>
</comment>
<dbReference type="GO" id="GO:0009734">
    <property type="term" value="P:auxin-activated signaling pathway"/>
    <property type="evidence" value="ECO:0007669"/>
    <property type="project" value="UniProtKB-KW"/>
</dbReference>
<evidence type="ECO:0000256" key="1">
    <source>
        <dbReference type="ARBA" id="ARBA00004477"/>
    </source>
</evidence>
<dbReference type="InterPro" id="IPR045033">
    <property type="entry name" value="PILS1/3/4/5/7"/>
</dbReference>
<dbReference type="InterPro" id="IPR004776">
    <property type="entry name" value="Mem_transp_PIN-like"/>
</dbReference>
<dbReference type="Gramene" id="Pp3c17_24070V3.9">
    <property type="protein sequence ID" value="Pp3c17_24070V3.9"/>
    <property type="gene ID" value="Pp3c17_24070"/>
</dbReference>
<dbReference type="PANTHER" id="PTHR31651:SF36">
    <property type="entry name" value="AUXIN EFFLUX CARRIER FAMILY PROTEIN"/>
    <property type="match status" value="1"/>
</dbReference>
<keyword evidence="6" id="KW-0927">Auxin signaling pathway</keyword>
<feature type="transmembrane region" description="Helical" evidence="9">
    <location>
        <begin position="648"/>
        <end position="671"/>
    </location>
</feature>
<dbReference type="GO" id="GO:0005789">
    <property type="term" value="C:endoplasmic reticulum membrane"/>
    <property type="evidence" value="ECO:0007669"/>
    <property type="project" value="UniProtKB-SubCell"/>
</dbReference>
<dbReference type="AlphaFoldDB" id="A0A7I4BBC6"/>
<feature type="transmembrane region" description="Helical" evidence="9">
    <location>
        <begin position="345"/>
        <end position="366"/>
    </location>
</feature>
<dbReference type="Proteomes" id="UP000006727">
    <property type="component" value="Chromosome 17"/>
</dbReference>
<keyword evidence="3 9" id="KW-0812">Transmembrane</keyword>
<name>A0A7I4BBC6_PHYPA</name>
<evidence type="ECO:0000313" key="11">
    <source>
        <dbReference type="Proteomes" id="UP000006727"/>
    </source>
</evidence>
<feature type="transmembrane region" description="Helical" evidence="9">
    <location>
        <begin position="435"/>
        <end position="460"/>
    </location>
</feature>
<keyword evidence="11" id="KW-1185">Reference proteome</keyword>
<feature type="transmembrane region" description="Helical" evidence="9">
    <location>
        <begin position="285"/>
        <end position="306"/>
    </location>
</feature>
<protein>
    <submittedName>
        <fullName evidence="10">Uncharacterized protein</fullName>
    </submittedName>
</protein>
<dbReference type="GO" id="GO:0080162">
    <property type="term" value="P:endoplasmic reticulum to cytosol auxin transport"/>
    <property type="evidence" value="ECO:0007669"/>
    <property type="project" value="InterPro"/>
</dbReference>
<feature type="transmembrane region" description="Helical" evidence="9">
    <location>
        <begin position="466"/>
        <end position="489"/>
    </location>
</feature>
<evidence type="ECO:0000256" key="2">
    <source>
        <dbReference type="ARBA" id="ARBA00022448"/>
    </source>
</evidence>
<keyword evidence="5 9" id="KW-0472">Membrane</keyword>
<dbReference type="EnsemblPlants" id="Pp3c17_24070V3.9">
    <property type="protein sequence ID" value="Pp3c17_24070V3.9"/>
    <property type="gene ID" value="Pp3c17_24070"/>
</dbReference>
<dbReference type="InParanoid" id="A0A7I4BBC6"/>
<evidence type="ECO:0000256" key="9">
    <source>
        <dbReference type="SAM" id="Phobius"/>
    </source>
</evidence>
<keyword evidence="2" id="KW-0813">Transport</keyword>
<dbReference type="EMBL" id="ABEU02000017">
    <property type="status" value="NOT_ANNOTATED_CDS"/>
    <property type="molecule type" value="Genomic_DNA"/>
</dbReference>
<reference evidence="10 11" key="2">
    <citation type="journal article" date="2018" name="Plant J.">
        <title>The Physcomitrella patens chromosome-scale assembly reveals moss genome structure and evolution.</title>
        <authorList>
            <person name="Lang D."/>
            <person name="Ullrich K.K."/>
            <person name="Murat F."/>
            <person name="Fuchs J."/>
            <person name="Jenkins J."/>
            <person name="Haas F.B."/>
            <person name="Piednoel M."/>
            <person name="Gundlach H."/>
            <person name="Van Bel M."/>
            <person name="Meyberg R."/>
            <person name="Vives C."/>
            <person name="Morata J."/>
            <person name="Symeonidi A."/>
            <person name="Hiss M."/>
            <person name="Muchero W."/>
            <person name="Kamisugi Y."/>
            <person name="Saleh O."/>
            <person name="Blanc G."/>
            <person name="Decker E.L."/>
            <person name="van Gessel N."/>
            <person name="Grimwood J."/>
            <person name="Hayes R.D."/>
            <person name="Graham S.W."/>
            <person name="Gunter L.E."/>
            <person name="McDaniel S.F."/>
            <person name="Hoernstein S.N.W."/>
            <person name="Larsson A."/>
            <person name="Li F.W."/>
            <person name="Perroud P.F."/>
            <person name="Phillips J."/>
            <person name="Ranjan P."/>
            <person name="Rokshar D.S."/>
            <person name="Rothfels C.J."/>
            <person name="Schneider L."/>
            <person name="Shu S."/>
            <person name="Stevenson D.W."/>
            <person name="Thummler F."/>
            <person name="Tillich M."/>
            <person name="Villarreal Aguilar J.C."/>
            <person name="Widiez T."/>
            <person name="Wong G.K."/>
            <person name="Wymore A."/>
            <person name="Zhang Y."/>
            <person name="Zimmer A.D."/>
            <person name="Quatrano R.S."/>
            <person name="Mayer K.F.X."/>
            <person name="Goodstein D."/>
            <person name="Casacuberta J.M."/>
            <person name="Vandepoele K."/>
            <person name="Reski R."/>
            <person name="Cuming A.C."/>
            <person name="Tuskan G.A."/>
            <person name="Maumus F."/>
            <person name="Salse J."/>
            <person name="Schmutz J."/>
            <person name="Rensing S.A."/>
        </authorList>
    </citation>
    <scope>NUCLEOTIDE SEQUENCE [LARGE SCALE GENOMIC DNA]</scope>
    <source>
        <strain evidence="10 11">cv. Gransden 2004</strain>
    </source>
</reference>
<evidence type="ECO:0000256" key="3">
    <source>
        <dbReference type="ARBA" id="ARBA00022692"/>
    </source>
</evidence>
<dbReference type="GeneID" id="112294400"/>
<feature type="transmembrane region" description="Helical" evidence="9">
    <location>
        <begin position="318"/>
        <end position="339"/>
    </location>
</feature>
<dbReference type="Pfam" id="PF03547">
    <property type="entry name" value="Mem_trans"/>
    <property type="match status" value="1"/>
</dbReference>
<evidence type="ECO:0000256" key="5">
    <source>
        <dbReference type="ARBA" id="ARBA00023136"/>
    </source>
</evidence>
<feature type="transmembrane region" description="Helical" evidence="9">
    <location>
        <begin position="524"/>
        <end position="543"/>
    </location>
</feature>
<dbReference type="RefSeq" id="XP_073396333.1">
    <property type="nucleotide sequence ID" value="XM_073540232.1"/>
</dbReference>
<dbReference type="GO" id="GO:0022857">
    <property type="term" value="F:transmembrane transporter activity"/>
    <property type="evidence" value="ECO:0000318"/>
    <property type="project" value="GO_Central"/>
</dbReference>
<reference evidence="10" key="3">
    <citation type="submission" date="2020-12" db="UniProtKB">
        <authorList>
            <consortium name="EnsemblPlants"/>
        </authorList>
    </citation>
    <scope>IDENTIFICATION</scope>
</reference>
<sequence>MYLRMHCPHLNTGHTRFRAQSVCKSEAHQASLKRTLQWGWIPSIWLERISQIVCSETSGNSGHYHRTYYSNRRISGKVAAEFPLGVDGVNTSLRQVTKWNSSESPWLFKLWQQLLGLVNARKCCWLREYAVVAMTVIVVQGITSHDISHALPSTCPSLLEPKSVMEFPISTWTKSDSIVFCGARLDSYRCNSKVFTMRKTSLLKSVVGPGMRVYTASNLKRGALLRRQARGRGFEGLVSSIGGVLLATNASSIVLQSSPLAVVTGSLTSPLASIVNAGSHVDVNVLRASFTSSLNLISLCLFVVWMQRSGQLPAETPVVLSQVAFRVLIPCFLMTKVAITLASQPAANLLFLPLVAIAQVLTGASLGRLACRFVYPAPASASSPNFGNTAPITSVPPATIISERGSSAITQVATSNNVISFQENTEQYMAAKKEAIVTAACAFGNSFTLPLIFMTGVLAAEEASKVAGYLALFMVGWSPALWIVGYSLIATGDEESDSRGSVPKNRFSLNAILEEIKRIMNPPLYGVLVGMLVGGTPLSHLFLSEANTSAITMKSTGAFTVLCTFTSGILRPIFDAAALLGTATLAVQTIVLASSLATSIPSLSTASDAKISSPRVEAVEHLPDTGNHSIIKAVSFSTDLETVLDSRAFWIISSVRLVAMPIIMVVSTVILQSARILPADPVYNLLLMAQSAMPSAQNLVLLSQLRTSTRRLSGVLASLLLRQRMNFEVCFHFLIILRPEGYEENCSIGHSNVIPCNQLNAIT</sequence>
<evidence type="ECO:0000256" key="8">
    <source>
        <dbReference type="ARBA" id="ARBA00025752"/>
    </source>
</evidence>
<dbReference type="GO" id="GO:0016020">
    <property type="term" value="C:membrane"/>
    <property type="evidence" value="ECO:0000318"/>
    <property type="project" value="GO_Central"/>
</dbReference>
<gene>
    <name evidence="10" type="primary">LOC112294400</name>
</gene>
<evidence type="ECO:0000313" key="10">
    <source>
        <dbReference type="EnsemblPlants" id="Pp3c17_24070V3.9"/>
    </source>
</evidence>
<proteinExistence type="inferred from homology"/>
<keyword evidence="4 9" id="KW-1133">Transmembrane helix</keyword>